<dbReference type="PROSITE" id="PS51515">
    <property type="entry name" value="BIN3_SAM"/>
    <property type="match status" value="1"/>
</dbReference>
<dbReference type="SUPFAM" id="SSF53335">
    <property type="entry name" value="S-adenosyl-L-methionine-dependent methyltransferases"/>
    <property type="match status" value="1"/>
</dbReference>
<name>A0AA39MX85_ARMTA</name>
<evidence type="ECO:0000256" key="4">
    <source>
        <dbReference type="ARBA" id="ARBA00022691"/>
    </source>
</evidence>
<feature type="compositionally biased region" description="Basic and acidic residues" evidence="7">
    <location>
        <begin position="44"/>
        <end position="54"/>
    </location>
</feature>
<dbReference type="RefSeq" id="XP_060326875.1">
    <property type="nucleotide sequence ID" value="XM_060473995.1"/>
</dbReference>
<feature type="domain" description="Bin3-type SAM" evidence="8">
    <location>
        <begin position="77"/>
        <end position="315"/>
    </location>
</feature>
<dbReference type="InterPro" id="IPR010675">
    <property type="entry name" value="Bin3_C"/>
</dbReference>
<evidence type="ECO:0000256" key="5">
    <source>
        <dbReference type="PROSITE-ProRule" id="PRU00848"/>
    </source>
</evidence>
<dbReference type="InterPro" id="IPR029063">
    <property type="entry name" value="SAM-dependent_MTases_sf"/>
</dbReference>
<reference evidence="9" key="1">
    <citation type="submission" date="2023-06" db="EMBL/GenBank/DDBJ databases">
        <authorList>
            <consortium name="Lawrence Berkeley National Laboratory"/>
            <person name="Ahrendt S."/>
            <person name="Sahu N."/>
            <person name="Indic B."/>
            <person name="Wong-Bajracharya J."/>
            <person name="Merenyi Z."/>
            <person name="Ke H.-M."/>
            <person name="Monk M."/>
            <person name="Kocsube S."/>
            <person name="Drula E."/>
            <person name="Lipzen A."/>
            <person name="Balint B."/>
            <person name="Henrissat B."/>
            <person name="Andreopoulos B."/>
            <person name="Martin F.M."/>
            <person name="Harder C.B."/>
            <person name="Rigling D."/>
            <person name="Ford K.L."/>
            <person name="Foster G.D."/>
            <person name="Pangilinan J."/>
            <person name="Papanicolaou A."/>
            <person name="Barry K."/>
            <person name="LaButti K."/>
            <person name="Viragh M."/>
            <person name="Koriabine M."/>
            <person name="Yan M."/>
            <person name="Riley R."/>
            <person name="Champramary S."/>
            <person name="Plett K.L."/>
            <person name="Tsai I.J."/>
            <person name="Slot J."/>
            <person name="Sipos G."/>
            <person name="Plett J."/>
            <person name="Nagy L.G."/>
            <person name="Grigoriev I.V."/>
        </authorList>
    </citation>
    <scope>NUCLEOTIDE SEQUENCE</scope>
    <source>
        <strain evidence="9">CCBAS 213</strain>
    </source>
</reference>
<organism evidence="9 10">
    <name type="scientific">Armillaria tabescens</name>
    <name type="common">Ringless honey mushroom</name>
    <name type="synonym">Agaricus tabescens</name>
    <dbReference type="NCBI Taxonomy" id="1929756"/>
    <lineage>
        <taxon>Eukaryota</taxon>
        <taxon>Fungi</taxon>
        <taxon>Dikarya</taxon>
        <taxon>Basidiomycota</taxon>
        <taxon>Agaricomycotina</taxon>
        <taxon>Agaricomycetes</taxon>
        <taxon>Agaricomycetidae</taxon>
        <taxon>Agaricales</taxon>
        <taxon>Marasmiineae</taxon>
        <taxon>Physalacriaceae</taxon>
        <taxon>Desarmillaria</taxon>
    </lineage>
</organism>
<dbReference type="InterPro" id="IPR039772">
    <property type="entry name" value="Bin3-like"/>
</dbReference>
<evidence type="ECO:0000256" key="6">
    <source>
        <dbReference type="RuleBase" id="RU367087"/>
    </source>
</evidence>
<evidence type="ECO:0000313" key="10">
    <source>
        <dbReference type="Proteomes" id="UP001175211"/>
    </source>
</evidence>
<sequence>MHWKNQDGDLQLHVAVNLFFHYHHHHFTLPTLHLHRPPTSPSMKKRDATSRSHAIDSNPPIYGNYHGYYSRRPFMNDPRLALLPVDFFVGKRVLDVGCNEGYVTCEIAQSWGAHKVVGVDIDESLIRAAWKRRTVVWSSQSPSAPVTDDSAQEVHPDYFPLSFEHMFGSLPIPPNQNRGKHVFPHNVSFRASDWVNNQIPEDSEPYDIIIAFSISKWIHLNQGDEGLQQFFRRVHSLLRPGGTLVLEPQSWDTYKKAKRLDKSLRDKAATLTIRPEDFGLLLSHIGFSLAQHLGLTGEGGTFPSRAALFPHVTSST</sequence>
<keyword evidence="4 5" id="KW-0949">S-adenosyl-L-methionine</keyword>
<evidence type="ECO:0000256" key="7">
    <source>
        <dbReference type="SAM" id="MobiDB-lite"/>
    </source>
</evidence>
<dbReference type="EC" id="2.1.1.-" evidence="6"/>
<dbReference type="InterPro" id="IPR024160">
    <property type="entry name" value="BIN3_SAM-bd_dom"/>
</dbReference>
<dbReference type="PANTHER" id="PTHR12315:SF0">
    <property type="entry name" value="7SK SNRNA METHYLPHOSPHATE CAPPING ENZYME"/>
    <property type="match status" value="1"/>
</dbReference>
<protein>
    <recommendedName>
        <fullName evidence="6">RNA methyltransferase</fullName>
        <ecNumber evidence="6">2.1.1.-</ecNumber>
    </recommendedName>
</protein>
<evidence type="ECO:0000256" key="1">
    <source>
        <dbReference type="ARBA" id="ARBA00008361"/>
    </source>
</evidence>
<dbReference type="GO" id="GO:0032259">
    <property type="term" value="P:methylation"/>
    <property type="evidence" value="ECO:0007669"/>
    <property type="project" value="UniProtKB-KW"/>
</dbReference>
<dbReference type="Proteomes" id="UP001175211">
    <property type="component" value="Unassembled WGS sequence"/>
</dbReference>
<evidence type="ECO:0000313" key="9">
    <source>
        <dbReference type="EMBL" id="KAK0449583.1"/>
    </source>
</evidence>
<proteinExistence type="inferred from homology"/>
<comment type="caution">
    <text evidence="9">The sequence shown here is derived from an EMBL/GenBank/DDBJ whole genome shotgun (WGS) entry which is preliminary data.</text>
</comment>
<accession>A0AA39MX85</accession>
<dbReference type="GO" id="GO:0008171">
    <property type="term" value="F:O-methyltransferase activity"/>
    <property type="evidence" value="ECO:0007669"/>
    <property type="project" value="UniProtKB-UniRule"/>
</dbReference>
<dbReference type="Pfam" id="PF13649">
    <property type="entry name" value="Methyltransf_25"/>
    <property type="match status" value="1"/>
</dbReference>
<dbReference type="CDD" id="cd02440">
    <property type="entry name" value="AdoMet_MTases"/>
    <property type="match status" value="1"/>
</dbReference>
<dbReference type="EMBL" id="JAUEPS010000038">
    <property type="protein sequence ID" value="KAK0449583.1"/>
    <property type="molecule type" value="Genomic_DNA"/>
</dbReference>
<gene>
    <name evidence="9" type="ORF">EV420DRAFT_1564827</name>
</gene>
<feature type="region of interest" description="Disordered" evidence="7">
    <location>
        <begin position="37"/>
        <end position="58"/>
    </location>
</feature>
<dbReference type="GeneID" id="85357543"/>
<dbReference type="GO" id="GO:0040031">
    <property type="term" value="P:snRNA modification"/>
    <property type="evidence" value="ECO:0007669"/>
    <property type="project" value="TreeGrafter"/>
</dbReference>
<evidence type="ECO:0000259" key="8">
    <source>
        <dbReference type="PROSITE" id="PS51515"/>
    </source>
</evidence>
<comment type="similarity">
    <text evidence="1 6">Belongs to the methyltransferase superfamily.</text>
</comment>
<dbReference type="InterPro" id="IPR041698">
    <property type="entry name" value="Methyltransf_25"/>
</dbReference>
<evidence type="ECO:0000256" key="2">
    <source>
        <dbReference type="ARBA" id="ARBA00022603"/>
    </source>
</evidence>
<dbReference type="GO" id="GO:0017069">
    <property type="term" value="F:snRNA binding"/>
    <property type="evidence" value="ECO:0007669"/>
    <property type="project" value="TreeGrafter"/>
</dbReference>
<keyword evidence="3 6" id="KW-0808">Transferase</keyword>
<keyword evidence="10" id="KW-1185">Reference proteome</keyword>
<evidence type="ECO:0000256" key="3">
    <source>
        <dbReference type="ARBA" id="ARBA00022679"/>
    </source>
</evidence>
<dbReference type="Pfam" id="PF06859">
    <property type="entry name" value="Bin3"/>
    <property type="match status" value="1"/>
</dbReference>
<keyword evidence="2 6" id="KW-0489">Methyltransferase</keyword>
<dbReference type="AlphaFoldDB" id="A0AA39MX85"/>
<dbReference type="GO" id="GO:0008173">
    <property type="term" value="F:RNA methyltransferase activity"/>
    <property type="evidence" value="ECO:0007669"/>
    <property type="project" value="UniProtKB-UniRule"/>
</dbReference>
<dbReference type="Gene3D" id="3.40.50.150">
    <property type="entry name" value="Vaccinia Virus protein VP39"/>
    <property type="match status" value="1"/>
</dbReference>
<dbReference type="PANTHER" id="PTHR12315">
    <property type="entry name" value="BICOID-INTERACTING PROTEIN RELATED"/>
    <property type="match status" value="1"/>
</dbReference>